<dbReference type="InterPro" id="IPR015406">
    <property type="entry name" value="GpJ_CSF"/>
</dbReference>
<evidence type="ECO:0000259" key="1">
    <source>
        <dbReference type="Pfam" id="PF09327"/>
    </source>
</evidence>
<proteinExistence type="predicted"/>
<dbReference type="Gene3D" id="2.60.40.10">
    <property type="entry name" value="Immunoglobulins"/>
    <property type="match status" value="1"/>
</dbReference>
<dbReference type="AlphaFoldDB" id="A0A7X5UBB2"/>
<evidence type="ECO:0000313" key="5">
    <source>
        <dbReference type="Proteomes" id="UP000490980"/>
    </source>
</evidence>
<dbReference type="InterPro" id="IPR013783">
    <property type="entry name" value="Ig-like_fold"/>
</dbReference>
<gene>
    <name evidence="4" type="ORF">HBF25_12840</name>
</gene>
<sequence length="1180" mass="125503">MGYEHFITGAKGGGSAHTPVEAPDTLRSISYFQVEDALSEGEIGGLVNGLQSVKLDGTPVANADGTLNFTSVSVQQRTGTQDQTYVPGYGDVKNEIGISTELKSATPWVRAVSNRELSAVAITLQVDSIQQSNTKNGDINGYLIAYSIDVQTDGGAWQTVINSAFNGKASAPYQRTHRIDLPAATTGWNVRVRRLTANANSATIADTTRVVSITEIIDAKLRYPNTAYVAISGDASQFSNVPARSYVCWGRIIRVPSNYDPQTRAYTGAWDGTLKPAWTDNPAWVLYDMILNNRFGLGDRIDASLVDKWELYRIAQYCDQLVGDGKGGQEPRFRCSAYLQTRQDGFKLLSDLASIVRGVSYWMGGSLTTVADMPADPVYPYTAANVIGGRFTYQSSARKTRCSAALVTWNDPANSYKQAVEYVEDTAAIARYGLQQVELVAMGCTSQGQAHRAGLWAITTSQVETDSVTFAVGLDGLRAAPGQIITVQDPNRSGARQGGRLSAATAGMVTVDRSPDQVAVGDTLTVVRPTGLSETRTISRIDGRDLYVSQGFTEIPVAQSVWSVESGTLALQTFRVLSVTEDTSGDKIQFTISAIQHNASKFAHIDDGAQIQIPPISKLPVGTQVPPTNVRISSHQVVEQGIANNVMTIEWTAAAGAALYKVEWQKDSGQWIQAGTVATTSVDVVGIYTGTYVARVTAFNNGNTPSLAALSQPTAVTGKTGSPPALVSLKATALPFGIALDWAFPEGASDTQRTEIFASTSAVRPDVAGTLAYKMGDYAYPGDHTELHGLAAGASLFFWGRIVDKAGNVGPFYPPTGAVNGQSVTDPDALQDYWRNTIGRGALQKELMTEIDAANGVAGQVQQQAKDIVKNAQDIAKEILDRQSADQGLGSFITTVSQKADDTAAQVSRLTTRTGDAENNIVTLQRTTGEQATQLSQLGTMVGQHTASITNLQQTQANQANQISELQVSSAPPVKAGADSTKAGANVRKAGIYTYSVARVDGDLAQAIKTEQLTAQVGAYSAQIQTIQQAQATLDGKVSASVVTKVGVTSDGKYYQAGFGLGIDNSGGTVQSQFLVTVDTFAIIGSSAGGSTTYPFVFQGGQLFLSQALIGKGWITDAMIGNSIQATAVDSLGRPIWELNKTTGFVQRSADATGSSELTAKSLNFYDPNGTLRVRLGRWT</sequence>
<dbReference type="PANTHER" id="PTHR36251:SF2">
    <property type="entry name" value="GIFSY-2 PROPHAGE HOST SPECIFICITY PROTEIN J, PHAGE LAMBDA"/>
    <property type="match status" value="1"/>
</dbReference>
<dbReference type="SUPFAM" id="SSF49265">
    <property type="entry name" value="Fibronectin type III"/>
    <property type="match status" value="1"/>
</dbReference>
<dbReference type="Pfam" id="PF13550">
    <property type="entry name" value="Phage-tail_3"/>
    <property type="match status" value="1"/>
</dbReference>
<evidence type="ECO:0000313" key="4">
    <source>
        <dbReference type="EMBL" id="NII07270.1"/>
    </source>
</evidence>
<evidence type="ECO:0000259" key="2">
    <source>
        <dbReference type="Pfam" id="PF13550"/>
    </source>
</evidence>
<keyword evidence="5" id="KW-1185">Reference proteome</keyword>
<dbReference type="RefSeq" id="WP_166948999.1">
    <property type="nucleotide sequence ID" value="NZ_JAARLZ010000006.1"/>
</dbReference>
<feature type="domain" description="Tip attachment protein J central straight fiber" evidence="1">
    <location>
        <begin position="1023"/>
        <end position="1157"/>
    </location>
</feature>
<evidence type="ECO:0000259" key="3">
    <source>
        <dbReference type="Pfam" id="PF24801"/>
    </source>
</evidence>
<comment type="caution">
    <text evidence="4">The sequence shown here is derived from an EMBL/GenBank/DDBJ whole genome shotgun (WGS) entry which is preliminary data.</text>
</comment>
<feature type="domain" description="Tip attachment protein J HDII-ins2" evidence="3">
    <location>
        <begin position="92"/>
        <end position="219"/>
    </location>
</feature>
<dbReference type="InterPro" id="IPR032876">
    <property type="entry name" value="J_dom"/>
</dbReference>
<dbReference type="InterPro" id="IPR053171">
    <property type="entry name" value="Viral_Tip_Attach_Protein"/>
</dbReference>
<accession>A0A7X5UBB2</accession>
<feature type="domain" description="Tip attachment protein J" evidence="2">
    <location>
        <begin position="346"/>
        <end position="496"/>
    </location>
</feature>
<dbReference type="Pfam" id="PF24801">
    <property type="entry name" value="FNIII-A_GpJ"/>
    <property type="match status" value="1"/>
</dbReference>
<name>A0A7X5UBB2_9GAMM</name>
<reference evidence="4 5" key="1">
    <citation type="submission" date="2020-03" db="EMBL/GenBank/DDBJ databases">
        <authorList>
            <person name="Lai Q."/>
        </authorList>
    </citation>
    <scope>NUCLEOTIDE SEQUENCE [LARGE SCALE GENOMIC DNA]</scope>
    <source>
        <strain evidence="4 5">CCUG 25036</strain>
    </source>
</reference>
<dbReference type="InterPro" id="IPR036116">
    <property type="entry name" value="FN3_sf"/>
</dbReference>
<protein>
    <submittedName>
        <fullName evidence="4">Phage tail protein</fullName>
    </submittedName>
</protein>
<organism evidence="4 5">
    <name type="scientific">Luteibacter anthropi</name>
    <dbReference type="NCBI Taxonomy" id="564369"/>
    <lineage>
        <taxon>Bacteria</taxon>
        <taxon>Pseudomonadati</taxon>
        <taxon>Pseudomonadota</taxon>
        <taxon>Gammaproteobacteria</taxon>
        <taxon>Lysobacterales</taxon>
        <taxon>Rhodanobacteraceae</taxon>
        <taxon>Luteibacter</taxon>
    </lineage>
</organism>
<dbReference type="InterPro" id="IPR055385">
    <property type="entry name" value="GpJ_HDII-ins2"/>
</dbReference>
<dbReference type="Pfam" id="PF09327">
    <property type="entry name" value="Phage_Tail_Tip"/>
    <property type="match status" value="1"/>
</dbReference>
<dbReference type="EMBL" id="JAARLZ010000006">
    <property type="protein sequence ID" value="NII07270.1"/>
    <property type="molecule type" value="Genomic_DNA"/>
</dbReference>
<dbReference type="Proteomes" id="UP000490980">
    <property type="component" value="Unassembled WGS sequence"/>
</dbReference>
<dbReference type="PANTHER" id="PTHR36251">
    <property type="entry name" value="FELS-1 PROPHAGE HOST SPECIFICITY PROTEIN-RELATED"/>
    <property type="match status" value="1"/>
</dbReference>